<keyword evidence="2" id="KW-0732">Signal</keyword>
<feature type="region of interest" description="Disordered" evidence="1">
    <location>
        <begin position="22"/>
        <end position="93"/>
    </location>
</feature>
<evidence type="ECO:0000313" key="4">
    <source>
        <dbReference type="Proteomes" id="UP001595457"/>
    </source>
</evidence>
<evidence type="ECO:0000313" key="3">
    <source>
        <dbReference type="EMBL" id="MFC2971198.1"/>
    </source>
</evidence>
<sequence length="93" mass="9425">MRIAYLSPLLLALLLAGCGGNKEEKKANEVTPPASEQPAVPTTPAVPPSPTAPATPNTPAAPVAPDTPDSPASRVPGSDQVNPNRNPSTPPSR</sequence>
<evidence type="ECO:0000256" key="1">
    <source>
        <dbReference type="SAM" id="MobiDB-lite"/>
    </source>
</evidence>
<protein>
    <recommendedName>
        <fullName evidence="5">Lipoprotein</fullName>
    </recommendedName>
</protein>
<organism evidence="3 4">
    <name type="scientific">Azotobacter bryophylli</name>
    <dbReference type="NCBI Taxonomy" id="1986537"/>
    <lineage>
        <taxon>Bacteria</taxon>
        <taxon>Pseudomonadati</taxon>
        <taxon>Pseudomonadota</taxon>
        <taxon>Gammaproteobacteria</taxon>
        <taxon>Pseudomonadales</taxon>
        <taxon>Pseudomonadaceae</taxon>
        <taxon>Azotobacter</taxon>
    </lineage>
</organism>
<dbReference type="EMBL" id="JBHRSJ010000004">
    <property type="protein sequence ID" value="MFC2971198.1"/>
    <property type="molecule type" value="Genomic_DNA"/>
</dbReference>
<accession>A0ABV7ANZ0</accession>
<name>A0ABV7ANZ0_9GAMM</name>
<dbReference type="RefSeq" id="WP_377812779.1">
    <property type="nucleotide sequence ID" value="NZ_JBHRSJ010000004.1"/>
</dbReference>
<feature type="chain" id="PRO_5046791081" description="Lipoprotein" evidence="2">
    <location>
        <begin position="22"/>
        <end position="93"/>
    </location>
</feature>
<gene>
    <name evidence="3" type="ORF">ACFOJE_03065</name>
</gene>
<feature type="compositionally biased region" description="Low complexity" evidence="1">
    <location>
        <begin position="54"/>
        <end position="73"/>
    </location>
</feature>
<dbReference type="PROSITE" id="PS51257">
    <property type="entry name" value="PROKAR_LIPOPROTEIN"/>
    <property type="match status" value="1"/>
</dbReference>
<evidence type="ECO:0000256" key="2">
    <source>
        <dbReference type="SAM" id="SignalP"/>
    </source>
</evidence>
<feature type="signal peptide" evidence="2">
    <location>
        <begin position="1"/>
        <end position="21"/>
    </location>
</feature>
<comment type="caution">
    <text evidence="3">The sequence shown here is derived from an EMBL/GenBank/DDBJ whole genome shotgun (WGS) entry which is preliminary data.</text>
</comment>
<keyword evidence="4" id="KW-1185">Reference proteome</keyword>
<proteinExistence type="predicted"/>
<reference evidence="4" key="1">
    <citation type="journal article" date="2019" name="Int. J. Syst. Evol. Microbiol.">
        <title>The Global Catalogue of Microorganisms (GCM) 10K type strain sequencing project: providing services to taxonomists for standard genome sequencing and annotation.</title>
        <authorList>
            <consortium name="The Broad Institute Genomics Platform"/>
            <consortium name="The Broad Institute Genome Sequencing Center for Infectious Disease"/>
            <person name="Wu L."/>
            <person name="Ma J."/>
        </authorList>
    </citation>
    <scope>NUCLEOTIDE SEQUENCE [LARGE SCALE GENOMIC DNA]</scope>
    <source>
        <strain evidence="4">KCTC 62195</strain>
    </source>
</reference>
<feature type="compositionally biased region" description="Pro residues" evidence="1">
    <location>
        <begin position="44"/>
        <end position="53"/>
    </location>
</feature>
<dbReference type="Proteomes" id="UP001595457">
    <property type="component" value="Unassembled WGS sequence"/>
</dbReference>
<evidence type="ECO:0008006" key="5">
    <source>
        <dbReference type="Google" id="ProtNLM"/>
    </source>
</evidence>